<organism evidence="1 2">
    <name type="scientific">Modicella reniformis</name>
    <dbReference type="NCBI Taxonomy" id="1440133"/>
    <lineage>
        <taxon>Eukaryota</taxon>
        <taxon>Fungi</taxon>
        <taxon>Fungi incertae sedis</taxon>
        <taxon>Mucoromycota</taxon>
        <taxon>Mortierellomycotina</taxon>
        <taxon>Mortierellomycetes</taxon>
        <taxon>Mortierellales</taxon>
        <taxon>Mortierellaceae</taxon>
        <taxon>Modicella</taxon>
    </lineage>
</organism>
<dbReference type="Proteomes" id="UP000749646">
    <property type="component" value="Unassembled WGS sequence"/>
</dbReference>
<dbReference type="Gene3D" id="3.80.10.10">
    <property type="entry name" value="Ribonuclease Inhibitor"/>
    <property type="match status" value="1"/>
</dbReference>
<proteinExistence type="predicted"/>
<reference evidence="1" key="1">
    <citation type="journal article" date="2020" name="Fungal Divers.">
        <title>Resolving the Mortierellaceae phylogeny through synthesis of multi-gene phylogenetics and phylogenomics.</title>
        <authorList>
            <person name="Vandepol N."/>
            <person name="Liber J."/>
            <person name="Desiro A."/>
            <person name="Na H."/>
            <person name="Kennedy M."/>
            <person name="Barry K."/>
            <person name="Grigoriev I.V."/>
            <person name="Miller A.N."/>
            <person name="O'Donnell K."/>
            <person name="Stajich J.E."/>
            <person name="Bonito G."/>
        </authorList>
    </citation>
    <scope>NUCLEOTIDE SEQUENCE</scope>
    <source>
        <strain evidence="1">MES-2147</strain>
    </source>
</reference>
<dbReference type="SUPFAM" id="SSF52047">
    <property type="entry name" value="RNI-like"/>
    <property type="match status" value="1"/>
</dbReference>
<accession>A0A9P6ITG6</accession>
<dbReference type="InterPro" id="IPR032675">
    <property type="entry name" value="LRR_dom_sf"/>
</dbReference>
<name>A0A9P6ITG6_9FUNG</name>
<gene>
    <name evidence="1" type="ORF">BGZ65_009074</name>
</gene>
<keyword evidence="2" id="KW-1185">Reference proteome</keyword>
<dbReference type="EMBL" id="JAAAHW010007623">
    <property type="protein sequence ID" value="KAF9947159.1"/>
    <property type="molecule type" value="Genomic_DNA"/>
</dbReference>
<protein>
    <submittedName>
        <fullName evidence="1">Uncharacterized protein</fullName>
    </submittedName>
</protein>
<evidence type="ECO:0000313" key="1">
    <source>
        <dbReference type="EMBL" id="KAF9947159.1"/>
    </source>
</evidence>
<comment type="caution">
    <text evidence="1">The sequence shown here is derived from an EMBL/GenBank/DDBJ whole genome shotgun (WGS) entry which is preliminary data.</text>
</comment>
<dbReference type="AlphaFoldDB" id="A0A9P6ITG6"/>
<sequence>MSLPCFVLLKVFRHLPQQLQELEIHVNSDPYQDDHHDHQDDPQYHIHCDADLFKSSGTVFNLRRLILNTNLNCFHHRMLIPLLRQCPDLEELMLPRIKEHIIELTQVLDSHCKRLHTLNQEDYGASLMSAGHIDALLRAFSRGFRQLHLCSHSWDWEYYILETLTTTATVNTIEVLRLSNYQRVESYHILGILRHCPRLRVFQMGVESDHHFGVDFSDLVVSMDEGWKCWDTLEVLTLKVHNKVAIGHLYLKEWKHRTALDARKLRLGLRTLPKLVTLDIRWSVMMYEWEFETVFSP</sequence>
<evidence type="ECO:0000313" key="2">
    <source>
        <dbReference type="Proteomes" id="UP000749646"/>
    </source>
</evidence>
<dbReference type="OrthoDB" id="2448738at2759"/>